<protein>
    <submittedName>
        <fullName evidence="3">PAS domain-containing protein</fullName>
    </submittedName>
</protein>
<feature type="region of interest" description="Disordered" evidence="1">
    <location>
        <begin position="140"/>
        <end position="181"/>
    </location>
</feature>
<feature type="domain" description="PAS fold-3" evidence="2">
    <location>
        <begin position="21"/>
        <end position="100"/>
    </location>
</feature>
<dbReference type="EMBL" id="PVTG01000010">
    <property type="protein sequence ID" value="PRY48128.1"/>
    <property type="molecule type" value="Genomic_DNA"/>
</dbReference>
<evidence type="ECO:0000256" key="1">
    <source>
        <dbReference type="SAM" id="MobiDB-lite"/>
    </source>
</evidence>
<dbReference type="Pfam" id="PF08447">
    <property type="entry name" value="PAS_3"/>
    <property type="match status" value="1"/>
</dbReference>
<dbReference type="Proteomes" id="UP000239210">
    <property type="component" value="Unassembled WGS sequence"/>
</dbReference>
<evidence type="ECO:0000259" key="2">
    <source>
        <dbReference type="Pfam" id="PF08447"/>
    </source>
</evidence>
<dbReference type="InterPro" id="IPR013655">
    <property type="entry name" value="PAS_fold_3"/>
</dbReference>
<organism evidence="3 4">
    <name type="scientific">Geodermatophilus tzadiensis</name>
    <dbReference type="NCBI Taxonomy" id="1137988"/>
    <lineage>
        <taxon>Bacteria</taxon>
        <taxon>Bacillati</taxon>
        <taxon>Actinomycetota</taxon>
        <taxon>Actinomycetes</taxon>
        <taxon>Geodermatophilales</taxon>
        <taxon>Geodermatophilaceae</taxon>
        <taxon>Geodermatophilus</taxon>
    </lineage>
</organism>
<dbReference type="InterPro" id="IPR035965">
    <property type="entry name" value="PAS-like_dom_sf"/>
</dbReference>
<gene>
    <name evidence="3" type="ORF">LY71_11014</name>
</gene>
<name>A0A2T0TRI5_9ACTN</name>
<evidence type="ECO:0000313" key="4">
    <source>
        <dbReference type="Proteomes" id="UP000239210"/>
    </source>
</evidence>
<comment type="caution">
    <text evidence="3">The sequence shown here is derived from an EMBL/GenBank/DDBJ whole genome shotgun (WGS) entry which is preliminary data.</text>
</comment>
<sequence>MEATGIGMFDWDLVSGVLDRDERLAAIFGDDPPVRTRCRDRHRSGVHPHDRNAVAAAVQRAMETRGGFDTLCRVLPTGAIRWISACGRVLSDASGAATRLLDPASDVTEQLGVVHVLEAMPASSYPLTRDWRSAQVNPEAERISGGAGTSCSGRGCRSPSGRRSSCLPAGPRDRRASPLRGVRPAPLDGWYEIRAWPAADGLSVYLLEVTALGTAPSGEPRPLLNALEPSTALALPPPGWDRTVGLTFLLYADGRVPTGHEVATLRGVADCLGTALDDARLYGTRRRLALELQRFMLTAPPEPDHAEIVVRSLPAAEAASGGGD</sequence>
<reference evidence="3 4" key="1">
    <citation type="submission" date="2018-03" db="EMBL/GenBank/DDBJ databases">
        <title>Genomic Encyclopedia of Archaeal and Bacterial Type Strains, Phase II (KMG-II): from individual species to whole genera.</title>
        <authorList>
            <person name="Goeker M."/>
        </authorList>
    </citation>
    <scope>NUCLEOTIDE SEQUENCE [LARGE SCALE GENOMIC DNA]</scope>
    <source>
        <strain evidence="3 4">DSM 45416</strain>
    </source>
</reference>
<accession>A0A2T0TRI5</accession>
<dbReference type="AlphaFoldDB" id="A0A2T0TRI5"/>
<feature type="compositionally biased region" description="Low complexity" evidence="1">
    <location>
        <begin position="149"/>
        <end position="166"/>
    </location>
</feature>
<dbReference type="SUPFAM" id="SSF55785">
    <property type="entry name" value="PYP-like sensor domain (PAS domain)"/>
    <property type="match status" value="1"/>
</dbReference>
<keyword evidence="4" id="KW-1185">Reference proteome</keyword>
<evidence type="ECO:0000313" key="3">
    <source>
        <dbReference type="EMBL" id="PRY48128.1"/>
    </source>
</evidence>
<dbReference type="Gene3D" id="3.30.450.20">
    <property type="entry name" value="PAS domain"/>
    <property type="match status" value="1"/>
</dbReference>
<proteinExistence type="predicted"/>